<comment type="caution">
    <text evidence="1">The sequence shown here is derived from an EMBL/GenBank/DDBJ whole genome shotgun (WGS) entry which is preliminary data.</text>
</comment>
<name>A0A3E4YME8_9FIRM</name>
<dbReference type="Proteomes" id="UP000260758">
    <property type="component" value="Unassembled WGS sequence"/>
</dbReference>
<dbReference type="EMBL" id="QSTP01000001">
    <property type="protein sequence ID" value="RGM75454.1"/>
    <property type="molecule type" value="Genomic_DNA"/>
</dbReference>
<gene>
    <name evidence="1" type="ORF">DXB99_02720</name>
</gene>
<reference evidence="1 2" key="1">
    <citation type="submission" date="2018-08" db="EMBL/GenBank/DDBJ databases">
        <title>A genome reference for cultivated species of the human gut microbiota.</title>
        <authorList>
            <person name="Zou Y."/>
            <person name="Xue W."/>
            <person name="Luo G."/>
        </authorList>
    </citation>
    <scope>NUCLEOTIDE SEQUENCE [LARGE SCALE GENOMIC DNA]</scope>
    <source>
        <strain evidence="1 2">OM07-13</strain>
    </source>
</reference>
<dbReference type="AlphaFoldDB" id="A0A3E4YME8"/>
<organism evidence="1 2">
    <name type="scientific">Agathobacter rectalis</name>
    <dbReference type="NCBI Taxonomy" id="39491"/>
    <lineage>
        <taxon>Bacteria</taxon>
        <taxon>Bacillati</taxon>
        <taxon>Bacillota</taxon>
        <taxon>Clostridia</taxon>
        <taxon>Lachnospirales</taxon>
        <taxon>Lachnospiraceae</taxon>
        <taxon>Agathobacter</taxon>
    </lineage>
</organism>
<sequence length="254" mass="29867">MTKELTKEFLETIKEEKEAYKKSHLPELKIYNNAETKNVSRLHYKKDFSNDMLIIKDEVYDLSAIYFKNNTHDNLIARIMMDKKIEDNLDKDKLADFLLKNADDNSLSCINHIVFTYDEDLDNQDESIRDDLRDIIDDDIVFFCGTNNFGGVYDDGQTIFINYLNIEKQAEDFVKENNTVYIEEVIRSSICYALFYSMQELDYAYNILNEEDYPSIKSQNKAFEKNAIDKMSECIDDFNILKDDKEQEQGLELA</sequence>
<evidence type="ECO:0000313" key="1">
    <source>
        <dbReference type="EMBL" id="RGM75454.1"/>
    </source>
</evidence>
<accession>A0A3E4YME8</accession>
<proteinExistence type="predicted"/>
<evidence type="ECO:0000313" key="2">
    <source>
        <dbReference type="Proteomes" id="UP000260758"/>
    </source>
</evidence>
<dbReference type="RefSeq" id="WP_117718212.1">
    <property type="nucleotide sequence ID" value="NZ_QSTP01000001.1"/>
</dbReference>
<protein>
    <submittedName>
        <fullName evidence="1">Uncharacterized protein</fullName>
    </submittedName>
</protein>